<organism evidence="1 2">
    <name type="scientific">Ajellomyces capsulatus (strain H88)</name>
    <name type="common">Darling's disease fungus</name>
    <name type="synonym">Histoplasma capsulatum</name>
    <dbReference type="NCBI Taxonomy" id="544711"/>
    <lineage>
        <taxon>Eukaryota</taxon>
        <taxon>Fungi</taxon>
        <taxon>Dikarya</taxon>
        <taxon>Ascomycota</taxon>
        <taxon>Pezizomycotina</taxon>
        <taxon>Eurotiomycetes</taxon>
        <taxon>Eurotiomycetidae</taxon>
        <taxon>Onygenales</taxon>
        <taxon>Ajellomycetaceae</taxon>
        <taxon>Histoplasma</taxon>
    </lineage>
</organism>
<dbReference type="VEuPathDB" id="FungiDB:I7I53_08569"/>
<sequence length="73" mass="8399">MTTSPTTSPTRDWLFVLGLRLDVHTDVAENTIVATYCFEAKPFSRPDHVRKELNCVRMCILTGQNEKESERKN</sequence>
<proteinExistence type="predicted"/>
<evidence type="ECO:0000313" key="1">
    <source>
        <dbReference type="EMBL" id="QSS52822.1"/>
    </source>
</evidence>
<dbReference type="EMBL" id="CP069103">
    <property type="protein sequence ID" value="QSS52822.1"/>
    <property type="molecule type" value="Genomic_DNA"/>
</dbReference>
<protein>
    <submittedName>
        <fullName evidence="1">Uncharacterized protein</fullName>
    </submittedName>
</protein>
<reference evidence="1" key="1">
    <citation type="submission" date="2021-01" db="EMBL/GenBank/DDBJ databases">
        <title>Chromosome-level genome assembly of a human fungal pathogen reveals clustering of transcriptionally co-regulated genes.</title>
        <authorList>
            <person name="Voorhies M."/>
            <person name="Cohen S."/>
            <person name="Shea T.P."/>
            <person name="Petrus S."/>
            <person name="Munoz J.F."/>
            <person name="Poplawski S."/>
            <person name="Goldman W.E."/>
            <person name="Michael T."/>
            <person name="Cuomo C.A."/>
            <person name="Sil A."/>
            <person name="Beyhan S."/>
        </authorList>
    </citation>
    <scope>NUCLEOTIDE SEQUENCE</scope>
    <source>
        <strain evidence="1">H88</strain>
    </source>
</reference>
<name>A0A8A1LLF3_AJEC8</name>
<dbReference type="Proteomes" id="UP000663419">
    <property type="component" value="Chromosome 2"/>
</dbReference>
<dbReference type="AlphaFoldDB" id="A0A8A1LLF3"/>
<gene>
    <name evidence="1" type="ORF">I7I53_08569</name>
</gene>
<accession>A0A8A1LLF3</accession>
<evidence type="ECO:0000313" key="2">
    <source>
        <dbReference type="Proteomes" id="UP000663419"/>
    </source>
</evidence>